<evidence type="ECO:0000256" key="1">
    <source>
        <dbReference type="ARBA" id="ARBA00010923"/>
    </source>
</evidence>
<sequence length="417" mass="47563">MTEHKNTPELRFPEFKEEWKFQKLGNLAQFSKGKSLSKKDLNINGNPCILYGELYTKYGAILNKVYSKTSTQNDSLVFSKRNQILIPSSGETDIDIATATAIDTDVKIAIGGDLNIITPINSDGRFISLYINGKGKYNLAKYAQGKSVVHLYNSDIKKLNFYLPTNMVEQKKIGNFFSKLDRQIELEEEKLELLEQQKRGYMQKIFTQELKFENSQLENIKWSYKTLEELNSFFTDGNYGESYPKSEDMSDKNDGVAFLRGSNLKKGRITLEDANYISKKKHSELTTGHLFLDDIVIAVRGSLGAVGYVNENMVGNNINSQLAIIRTSSSLLYGKYLLYYLMSNQGKKELLSRVTGTALKQLPIKQIKQIKVPVPKLHEQHKIANFLSELDNLIDNQTEKMEILKQRKQGLLQKMFV</sequence>
<organism evidence="6">
    <name type="scientific">Staphylococcus haemolyticus</name>
    <dbReference type="NCBI Taxonomy" id="1283"/>
    <lineage>
        <taxon>Bacteria</taxon>
        <taxon>Bacillati</taxon>
        <taxon>Bacillota</taxon>
        <taxon>Bacilli</taxon>
        <taxon>Bacillales</taxon>
        <taxon>Staphylococcaceae</taxon>
        <taxon>Staphylococcus</taxon>
    </lineage>
</organism>
<evidence type="ECO:0000256" key="2">
    <source>
        <dbReference type="ARBA" id="ARBA00022747"/>
    </source>
</evidence>
<protein>
    <recommendedName>
        <fullName evidence="5">Type I restriction modification DNA specificity domain-containing protein</fullName>
    </recommendedName>
</protein>
<dbReference type="Pfam" id="PF01420">
    <property type="entry name" value="Methylase_S"/>
    <property type="match status" value="2"/>
</dbReference>
<dbReference type="SUPFAM" id="SSF116734">
    <property type="entry name" value="DNA methylase specificity domain"/>
    <property type="match status" value="2"/>
</dbReference>
<feature type="domain" description="Type I restriction modification DNA specificity" evidence="5">
    <location>
        <begin position="17"/>
        <end position="196"/>
    </location>
</feature>
<feature type="coiled-coil region" evidence="4">
    <location>
        <begin position="177"/>
        <end position="204"/>
    </location>
</feature>
<dbReference type="REBASE" id="87950">
    <property type="entry name" value="S.Sha11042ORFAP"/>
</dbReference>
<feature type="domain" description="Type I restriction modification DNA specificity" evidence="5">
    <location>
        <begin position="290"/>
        <end position="402"/>
    </location>
</feature>
<reference evidence="6" key="1">
    <citation type="submission" date="2009-05" db="EMBL/GenBank/DDBJ databases">
        <title>Hot accumulation and evolution of cassette chromosome in Staphylococcus haemolyticus.</title>
        <authorList>
            <person name="Han X."/>
            <person name="Ito T."/>
            <person name="Watanabe S."/>
            <person name="Hoshi S."/>
            <person name="Hiramatsu K."/>
        </authorList>
    </citation>
    <scope>NUCLEOTIDE SEQUENCE</scope>
    <source>
        <strain evidence="6">NCTC11042</strain>
    </source>
</reference>
<keyword evidence="3" id="KW-0238">DNA-binding</keyword>
<keyword evidence="4" id="KW-0175">Coiled coil</keyword>
<dbReference type="Gene3D" id="3.90.220.20">
    <property type="entry name" value="DNA methylase specificity domains"/>
    <property type="match status" value="2"/>
</dbReference>
<dbReference type="EMBL" id="AB505631">
    <property type="protein sequence ID" value="BAO96378.1"/>
    <property type="molecule type" value="Genomic_DNA"/>
</dbReference>
<dbReference type="InterPro" id="IPR044946">
    <property type="entry name" value="Restrct_endonuc_typeI_TRD_sf"/>
</dbReference>
<feature type="coiled-coil region" evidence="4">
    <location>
        <begin position="387"/>
        <end position="414"/>
    </location>
</feature>
<dbReference type="PANTHER" id="PTHR30408">
    <property type="entry name" value="TYPE-1 RESTRICTION ENZYME ECOKI SPECIFICITY PROTEIN"/>
    <property type="match status" value="1"/>
</dbReference>
<dbReference type="InterPro" id="IPR000055">
    <property type="entry name" value="Restrct_endonuc_typeI_TRD"/>
</dbReference>
<dbReference type="PATRIC" id="fig|1283.206.peg.1369"/>
<dbReference type="Gene3D" id="1.10.287.1120">
    <property type="entry name" value="Bipartite methylase S protein"/>
    <property type="match status" value="1"/>
</dbReference>
<evidence type="ECO:0000313" key="6">
    <source>
        <dbReference type="EMBL" id="BAO96378.1"/>
    </source>
</evidence>
<evidence type="ECO:0000256" key="3">
    <source>
        <dbReference type="ARBA" id="ARBA00023125"/>
    </source>
</evidence>
<evidence type="ECO:0000259" key="5">
    <source>
        <dbReference type="Pfam" id="PF01420"/>
    </source>
</evidence>
<evidence type="ECO:0000256" key="4">
    <source>
        <dbReference type="SAM" id="Coils"/>
    </source>
</evidence>
<name>A0A060PP82_STAHA</name>
<dbReference type="InterPro" id="IPR052021">
    <property type="entry name" value="Type-I_RS_S_subunit"/>
</dbReference>
<keyword evidence="2" id="KW-0680">Restriction system</keyword>
<dbReference type="PANTHER" id="PTHR30408:SF12">
    <property type="entry name" value="TYPE I RESTRICTION ENZYME MJAVIII SPECIFICITY SUBUNIT"/>
    <property type="match status" value="1"/>
</dbReference>
<proteinExistence type="inferred from homology"/>
<dbReference type="GO" id="GO:0003677">
    <property type="term" value="F:DNA binding"/>
    <property type="evidence" value="ECO:0007669"/>
    <property type="project" value="UniProtKB-KW"/>
</dbReference>
<dbReference type="GO" id="GO:0009307">
    <property type="term" value="P:DNA restriction-modification system"/>
    <property type="evidence" value="ECO:0007669"/>
    <property type="project" value="UniProtKB-KW"/>
</dbReference>
<accession>A0A060PP82</accession>
<comment type="similarity">
    <text evidence="1">Belongs to the type-I restriction system S methylase family.</text>
</comment>
<dbReference type="AlphaFoldDB" id="A0A060PP82"/>